<gene>
    <name evidence="8" type="ORF">KC19_1G023700</name>
</gene>
<evidence type="ECO:0000259" key="7">
    <source>
        <dbReference type="PROSITE" id="PS50011"/>
    </source>
</evidence>
<dbReference type="InterPro" id="IPR001245">
    <property type="entry name" value="Ser-Thr/Tyr_kinase_cat_dom"/>
</dbReference>
<dbReference type="Pfam" id="PF07714">
    <property type="entry name" value="PK_Tyr_Ser-Thr"/>
    <property type="match status" value="1"/>
</dbReference>
<protein>
    <recommendedName>
        <fullName evidence="7">Protein kinase domain-containing protein</fullName>
    </recommendedName>
</protein>
<dbReference type="InterPro" id="IPR000719">
    <property type="entry name" value="Prot_kinase_dom"/>
</dbReference>
<dbReference type="Proteomes" id="UP000822688">
    <property type="component" value="Chromosome 1"/>
</dbReference>
<dbReference type="InterPro" id="IPR011009">
    <property type="entry name" value="Kinase-like_dom_sf"/>
</dbReference>
<dbReference type="CDD" id="cd13999">
    <property type="entry name" value="STKc_MAP3K-like"/>
    <property type="match status" value="1"/>
</dbReference>
<feature type="domain" description="Protein kinase" evidence="7">
    <location>
        <begin position="457"/>
        <end position="747"/>
    </location>
</feature>
<keyword evidence="2" id="KW-0808">Transferase</keyword>
<evidence type="ECO:0000256" key="1">
    <source>
        <dbReference type="ARBA" id="ARBA00022527"/>
    </source>
</evidence>
<organism evidence="8 9">
    <name type="scientific">Ceratodon purpureus</name>
    <name type="common">Fire moss</name>
    <name type="synonym">Dicranum purpureum</name>
    <dbReference type="NCBI Taxonomy" id="3225"/>
    <lineage>
        <taxon>Eukaryota</taxon>
        <taxon>Viridiplantae</taxon>
        <taxon>Streptophyta</taxon>
        <taxon>Embryophyta</taxon>
        <taxon>Bryophyta</taxon>
        <taxon>Bryophytina</taxon>
        <taxon>Bryopsida</taxon>
        <taxon>Dicranidae</taxon>
        <taxon>Pseudoditrichales</taxon>
        <taxon>Ditrichaceae</taxon>
        <taxon>Ceratodon</taxon>
    </lineage>
</organism>
<dbReference type="PANTHER" id="PTHR44329">
    <property type="entry name" value="SERINE/THREONINE-PROTEIN KINASE TNNI3K-RELATED"/>
    <property type="match status" value="1"/>
</dbReference>
<dbReference type="GO" id="GO:0004674">
    <property type="term" value="F:protein serine/threonine kinase activity"/>
    <property type="evidence" value="ECO:0007669"/>
    <property type="project" value="UniProtKB-KW"/>
</dbReference>
<dbReference type="PROSITE" id="PS50011">
    <property type="entry name" value="PROTEIN_KINASE_DOM"/>
    <property type="match status" value="1"/>
</dbReference>
<dbReference type="PROSITE" id="PS00107">
    <property type="entry name" value="PROTEIN_KINASE_ATP"/>
    <property type="match status" value="1"/>
</dbReference>
<evidence type="ECO:0000256" key="5">
    <source>
        <dbReference type="ARBA" id="ARBA00022840"/>
    </source>
</evidence>
<sequence length="754" mass="84161">MEQFLNYVVSIAGQEFTRQREDFIRKVMSVIESADFILQGERFLNSREETVDSVEEIATLRETAARAGTVEEAAGRNLGEEVVISNEQAAISEEKTAVSAEEIVRNKNAADQAEGTTQTEDDPMDWQVLQRIQPQFSASSSSDVPGRLYTIHSPLHVPGSAMELVSMDLSNTKPKGKEIVHDDNDIEMQKPSSRGNRSLSTRIQVSPVDIAEHESRSHPAGLIETETEIPGNEFDLGSVESLDSYLTYVAECMEAVHKMKSWKFNKEQCQYLADKLQMGLESARLFLNAALQGEHNRLSSSEDMTRYTEIFKLLVALAKEILSFSQGCCKENWIQTAMTLTNASKHASLIGFKLELCRVGLGKECSPGGCLLTLKQFASIVKGEAELVEKMASLDLDKLLAKVMNRLTENSLSSQENDLATCLLQRLNKVKTIPLSSSSRSPWSILKAGLQDLYEWVKPIKRLGKGASGVVYEAMWLGIQVAKKTFPGAENPDFKKEAEILGGLCHPNITSMFCCAVENKSCSIVMELMEKDLNDLMQDRCNTRANNNSDCSPFTIFEAVDIMIQVAEGVNYLHNEGPPLIVHRDLKSSNILVKCIIDCESQIGYEIGYVQAKITDFGLSKTKDRSIRYSQQSPNTGTSKWMAPEIIRLDASYQESTSRNEEVPSYPKKGDVYSFGMVCYEILTGDEPFPNELARNVKKKVLNGERPNLPDHCPLELKVLIQECWDQDPTARPSFDVICLKLKHVMYSLIMGFV</sequence>
<dbReference type="AlphaFoldDB" id="A0A8T0J3I2"/>
<dbReference type="Gene3D" id="1.10.510.10">
    <property type="entry name" value="Transferase(Phosphotransferase) domain 1"/>
    <property type="match status" value="1"/>
</dbReference>
<keyword evidence="4" id="KW-0418">Kinase</keyword>
<dbReference type="SUPFAM" id="SSF56112">
    <property type="entry name" value="Protein kinase-like (PK-like)"/>
    <property type="match status" value="1"/>
</dbReference>
<evidence type="ECO:0000313" key="9">
    <source>
        <dbReference type="Proteomes" id="UP000822688"/>
    </source>
</evidence>
<dbReference type="InterPro" id="IPR008271">
    <property type="entry name" value="Ser/Thr_kinase_AS"/>
</dbReference>
<keyword evidence="5 6" id="KW-0067">ATP-binding</keyword>
<comment type="caution">
    <text evidence="8">The sequence shown here is derived from an EMBL/GenBank/DDBJ whole genome shotgun (WGS) entry which is preliminary data.</text>
</comment>
<dbReference type="SMART" id="SM00220">
    <property type="entry name" value="S_TKc"/>
    <property type="match status" value="1"/>
</dbReference>
<keyword evidence="3 6" id="KW-0547">Nucleotide-binding</keyword>
<dbReference type="InterPro" id="IPR017441">
    <property type="entry name" value="Protein_kinase_ATP_BS"/>
</dbReference>
<accession>A0A8T0J3I2</accession>
<evidence type="ECO:0000256" key="6">
    <source>
        <dbReference type="PROSITE-ProRule" id="PRU10141"/>
    </source>
</evidence>
<keyword evidence="9" id="KW-1185">Reference proteome</keyword>
<evidence type="ECO:0000313" key="8">
    <source>
        <dbReference type="EMBL" id="KAG0589488.1"/>
    </source>
</evidence>
<dbReference type="EMBL" id="CM026421">
    <property type="protein sequence ID" value="KAG0589488.1"/>
    <property type="molecule type" value="Genomic_DNA"/>
</dbReference>
<dbReference type="GO" id="GO:0005524">
    <property type="term" value="F:ATP binding"/>
    <property type="evidence" value="ECO:0007669"/>
    <property type="project" value="UniProtKB-UniRule"/>
</dbReference>
<name>A0A8T0J3I2_CERPU</name>
<evidence type="ECO:0000256" key="2">
    <source>
        <dbReference type="ARBA" id="ARBA00022679"/>
    </source>
</evidence>
<dbReference type="PANTHER" id="PTHR44329:SF260">
    <property type="entry name" value="PROTEIN KINASE DOMAIN-CONTAINING PROTEIN"/>
    <property type="match status" value="1"/>
</dbReference>
<evidence type="ECO:0000256" key="4">
    <source>
        <dbReference type="ARBA" id="ARBA00022777"/>
    </source>
</evidence>
<feature type="binding site" evidence="6">
    <location>
        <position position="484"/>
    </location>
    <ligand>
        <name>ATP</name>
        <dbReference type="ChEBI" id="CHEBI:30616"/>
    </ligand>
</feature>
<dbReference type="InterPro" id="IPR051681">
    <property type="entry name" value="Ser/Thr_Kinases-Pseudokinases"/>
</dbReference>
<reference evidence="8" key="1">
    <citation type="submission" date="2020-06" db="EMBL/GenBank/DDBJ databases">
        <title>WGS assembly of Ceratodon purpureus strain R40.</title>
        <authorList>
            <person name="Carey S.B."/>
            <person name="Jenkins J."/>
            <person name="Shu S."/>
            <person name="Lovell J.T."/>
            <person name="Sreedasyam A."/>
            <person name="Maumus F."/>
            <person name="Tiley G.P."/>
            <person name="Fernandez-Pozo N."/>
            <person name="Barry K."/>
            <person name="Chen C."/>
            <person name="Wang M."/>
            <person name="Lipzen A."/>
            <person name="Daum C."/>
            <person name="Saski C.A."/>
            <person name="Payton A.C."/>
            <person name="Mcbreen J.C."/>
            <person name="Conrad R.E."/>
            <person name="Kollar L.M."/>
            <person name="Olsson S."/>
            <person name="Huttunen S."/>
            <person name="Landis J.B."/>
            <person name="Wickett N.J."/>
            <person name="Johnson M.G."/>
            <person name="Rensing S.A."/>
            <person name="Grimwood J."/>
            <person name="Schmutz J."/>
            <person name="Mcdaniel S.F."/>
        </authorList>
    </citation>
    <scope>NUCLEOTIDE SEQUENCE</scope>
    <source>
        <strain evidence="8">R40</strain>
    </source>
</reference>
<evidence type="ECO:0000256" key="3">
    <source>
        <dbReference type="ARBA" id="ARBA00022741"/>
    </source>
</evidence>
<proteinExistence type="predicted"/>
<dbReference type="PROSITE" id="PS00108">
    <property type="entry name" value="PROTEIN_KINASE_ST"/>
    <property type="match status" value="1"/>
</dbReference>
<keyword evidence="1" id="KW-0723">Serine/threonine-protein kinase</keyword>